<dbReference type="InterPro" id="IPR017871">
    <property type="entry name" value="ABC_transporter-like_CS"/>
</dbReference>
<dbReference type="GO" id="GO:0005524">
    <property type="term" value="F:ATP binding"/>
    <property type="evidence" value="ECO:0007669"/>
    <property type="project" value="UniProtKB-KW"/>
</dbReference>
<sequence length="237" mass="25691">MAGSPLIRFDRVWKTYGEGEAQVHALAGVDLVIDKGEFVSIMGPSGSGKSTAMNIIGCLDTPTSGAYSFKGVDAGRLERNRRALLRNHYIGFVFQGYNLLARTTAAENVELPLIYRGVPAGPRRSLAMQALAEVGLQGREHHTPAELSGGQQQRVAIARAIVTRPTLLVADEPTGNLDTARSHEIMELMTRLNQEQGLTIVMVTHEADIAAYAQRTVHFLDGNVAADLRNGVRRMAS</sequence>
<dbReference type="PROSITE" id="PS50893">
    <property type="entry name" value="ABC_TRANSPORTER_2"/>
    <property type="match status" value="1"/>
</dbReference>
<proteinExistence type="inferred from homology"/>
<dbReference type="CDD" id="cd03255">
    <property type="entry name" value="ABC_MJ0796_LolCDE_FtsE"/>
    <property type="match status" value="1"/>
</dbReference>
<dbReference type="InterPro" id="IPR027417">
    <property type="entry name" value="P-loop_NTPase"/>
</dbReference>
<dbReference type="PROSITE" id="PS00211">
    <property type="entry name" value="ABC_TRANSPORTER_1"/>
    <property type="match status" value="1"/>
</dbReference>
<evidence type="ECO:0000259" key="5">
    <source>
        <dbReference type="PROSITE" id="PS50893"/>
    </source>
</evidence>
<comment type="caution">
    <text evidence="6">The sequence shown here is derived from an EMBL/GenBank/DDBJ whole genome shotgun (WGS) entry which is preliminary data.</text>
</comment>
<keyword evidence="2" id="KW-0813">Transport</keyword>
<evidence type="ECO:0000313" key="7">
    <source>
        <dbReference type="Proteomes" id="UP001549143"/>
    </source>
</evidence>
<comment type="similarity">
    <text evidence="1">Belongs to the ABC transporter superfamily.</text>
</comment>
<accession>A0ABV2KI44</accession>
<dbReference type="PANTHER" id="PTHR24220">
    <property type="entry name" value="IMPORT ATP-BINDING PROTEIN"/>
    <property type="match status" value="1"/>
</dbReference>
<keyword evidence="4 6" id="KW-0067">ATP-binding</keyword>
<dbReference type="Pfam" id="PF00005">
    <property type="entry name" value="ABC_tran"/>
    <property type="match status" value="1"/>
</dbReference>
<dbReference type="InterPro" id="IPR017911">
    <property type="entry name" value="MacB-like_ATP-bd"/>
</dbReference>
<dbReference type="RefSeq" id="WP_354150649.1">
    <property type="nucleotide sequence ID" value="NZ_JBEPMN010000003.1"/>
</dbReference>
<reference evidence="6 7" key="1">
    <citation type="submission" date="2024-06" db="EMBL/GenBank/DDBJ databases">
        <title>Genomic Encyclopedia of Type Strains, Phase IV (KMG-IV): sequencing the most valuable type-strain genomes for metagenomic binning, comparative biology and taxonomic classification.</title>
        <authorList>
            <person name="Goeker M."/>
        </authorList>
    </citation>
    <scope>NUCLEOTIDE SEQUENCE [LARGE SCALE GENOMIC DNA]</scope>
    <source>
        <strain evidence="6 7">DSM 19730</strain>
    </source>
</reference>
<dbReference type="EMBL" id="JBEPMN010000003">
    <property type="protein sequence ID" value="MET3660747.1"/>
    <property type="molecule type" value="Genomic_DNA"/>
</dbReference>
<evidence type="ECO:0000256" key="4">
    <source>
        <dbReference type="ARBA" id="ARBA00022840"/>
    </source>
</evidence>
<dbReference type="Proteomes" id="UP001549143">
    <property type="component" value="Unassembled WGS sequence"/>
</dbReference>
<dbReference type="SUPFAM" id="SSF52540">
    <property type="entry name" value="P-loop containing nucleoside triphosphate hydrolases"/>
    <property type="match status" value="1"/>
</dbReference>
<evidence type="ECO:0000256" key="2">
    <source>
        <dbReference type="ARBA" id="ARBA00022448"/>
    </source>
</evidence>
<protein>
    <submittedName>
        <fullName evidence="6">ABC transport system ATP-binding protein</fullName>
    </submittedName>
</protein>
<keyword evidence="3" id="KW-0547">Nucleotide-binding</keyword>
<evidence type="ECO:0000256" key="1">
    <source>
        <dbReference type="ARBA" id="ARBA00005417"/>
    </source>
</evidence>
<dbReference type="InterPro" id="IPR003593">
    <property type="entry name" value="AAA+_ATPase"/>
</dbReference>
<gene>
    <name evidence="6" type="ORF">ABID44_001062</name>
</gene>
<evidence type="ECO:0000256" key="3">
    <source>
        <dbReference type="ARBA" id="ARBA00022741"/>
    </source>
</evidence>
<dbReference type="PANTHER" id="PTHR24220:SF86">
    <property type="entry name" value="ABC TRANSPORTER ABCH.1"/>
    <property type="match status" value="1"/>
</dbReference>
<evidence type="ECO:0000313" key="6">
    <source>
        <dbReference type="EMBL" id="MET3660747.1"/>
    </source>
</evidence>
<organism evidence="6 7">
    <name type="scientific">Aquamicrobium ahrensii</name>
    <dbReference type="NCBI Taxonomy" id="469551"/>
    <lineage>
        <taxon>Bacteria</taxon>
        <taxon>Pseudomonadati</taxon>
        <taxon>Pseudomonadota</taxon>
        <taxon>Alphaproteobacteria</taxon>
        <taxon>Hyphomicrobiales</taxon>
        <taxon>Phyllobacteriaceae</taxon>
        <taxon>Aquamicrobium</taxon>
    </lineage>
</organism>
<name>A0ABV2KI44_9HYPH</name>
<dbReference type="InterPro" id="IPR015854">
    <property type="entry name" value="ABC_transpr_LolD-like"/>
</dbReference>
<keyword evidence="7" id="KW-1185">Reference proteome</keyword>
<dbReference type="Gene3D" id="3.40.50.300">
    <property type="entry name" value="P-loop containing nucleotide triphosphate hydrolases"/>
    <property type="match status" value="1"/>
</dbReference>
<dbReference type="SMART" id="SM00382">
    <property type="entry name" value="AAA"/>
    <property type="match status" value="1"/>
</dbReference>
<dbReference type="InterPro" id="IPR003439">
    <property type="entry name" value="ABC_transporter-like_ATP-bd"/>
</dbReference>
<feature type="domain" description="ABC transporter" evidence="5">
    <location>
        <begin position="7"/>
        <end position="235"/>
    </location>
</feature>